<dbReference type="EMBL" id="JBELOE010000254">
    <property type="protein sequence ID" value="MER2493158.1"/>
    <property type="molecule type" value="Genomic_DNA"/>
</dbReference>
<dbReference type="InterPro" id="IPR009297">
    <property type="entry name" value="DUF952"/>
</dbReference>
<dbReference type="PANTHER" id="PTHR34129">
    <property type="entry name" value="BLR1139 PROTEIN"/>
    <property type="match status" value="1"/>
</dbReference>
<dbReference type="SUPFAM" id="SSF56399">
    <property type="entry name" value="ADP-ribosylation"/>
    <property type="match status" value="1"/>
</dbReference>
<name>A0ABV1RJN9_9ALTE</name>
<dbReference type="PANTHER" id="PTHR34129:SF1">
    <property type="entry name" value="DUF952 DOMAIN-CONTAINING PROTEIN"/>
    <property type="match status" value="1"/>
</dbReference>
<dbReference type="RefSeq" id="WP_143869814.1">
    <property type="nucleotide sequence ID" value="NZ_CP041660.1"/>
</dbReference>
<dbReference type="Gene3D" id="3.20.170.20">
    <property type="entry name" value="Protein of unknown function DUF952"/>
    <property type="match status" value="1"/>
</dbReference>
<dbReference type="Pfam" id="PF06108">
    <property type="entry name" value="DUF952"/>
    <property type="match status" value="1"/>
</dbReference>
<organism evidence="1 2">
    <name type="scientific">Catenovulum sediminis</name>
    <dbReference type="NCBI Taxonomy" id="1740262"/>
    <lineage>
        <taxon>Bacteria</taxon>
        <taxon>Pseudomonadati</taxon>
        <taxon>Pseudomonadota</taxon>
        <taxon>Gammaproteobacteria</taxon>
        <taxon>Alteromonadales</taxon>
        <taxon>Alteromonadaceae</taxon>
        <taxon>Catenovulum</taxon>
    </lineage>
</organism>
<evidence type="ECO:0000313" key="1">
    <source>
        <dbReference type="EMBL" id="MER2493158.1"/>
    </source>
</evidence>
<reference evidence="1 2" key="1">
    <citation type="submission" date="2024-06" db="EMBL/GenBank/DDBJ databases">
        <authorList>
            <person name="Chen R.Y."/>
        </authorList>
    </citation>
    <scope>NUCLEOTIDE SEQUENCE [LARGE SCALE GENOMIC DNA]</scope>
    <source>
        <strain evidence="1 2">D2</strain>
    </source>
</reference>
<gene>
    <name evidence="1" type="ORF">ABS311_14850</name>
</gene>
<comment type="caution">
    <text evidence="1">The sequence shown here is derived from an EMBL/GenBank/DDBJ whole genome shotgun (WGS) entry which is preliminary data.</text>
</comment>
<dbReference type="Proteomes" id="UP001467690">
    <property type="component" value="Unassembled WGS sequence"/>
</dbReference>
<protein>
    <submittedName>
        <fullName evidence="1">DUF952 domain-containing protein</fullName>
    </submittedName>
</protein>
<sequence>MGVKLEVNSVLCTEQKYELKVGKLYPFNIPGNRFFSNETPIWLTNLNWLPLAEISIISQTLENNGLTGRFRVDYLYQGDEQQTLANIFSRMYVGLNDPFIYLIASEAEYQASQISGQIIRDSLQAEGFIHASPKSQLNRVANKFYKNTQSPLILVVDKTKITSPVKWEPAKGGLYPHIYGPLNIDAVVKTEAIALNESGEFFIDAHSRIL</sequence>
<evidence type="ECO:0000313" key="2">
    <source>
        <dbReference type="Proteomes" id="UP001467690"/>
    </source>
</evidence>
<accession>A0ABV1RJN9</accession>
<proteinExistence type="predicted"/>
<keyword evidence="2" id="KW-1185">Reference proteome</keyword>